<name>A0ABP8FVG1_9BACT</name>
<dbReference type="SUPFAM" id="SSF49785">
    <property type="entry name" value="Galactose-binding domain-like"/>
    <property type="match status" value="1"/>
</dbReference>
<dbReference type="InterPro" id="IPR032164">
    <property type="entry name" value="DUF5000"/>
</dbReference>
<evidence type="ECO:0000259" key="3">
    <source>
        <dbReference type="Pfam" id="PF17166"/>
    </source>
</evidence>
<dbReference type="EMBL" id="BAABFN010000005">
    <property type="protein sequence ID" value="GAA4311806.1"/>
    <property type="molecule type" value="Genomic_DNA"/>
</dbReference>
<dbReference type="Proteomes" id="UP001501207">
    <property type="component" value="Unassembled WGS sequence"/>
</dbReference>
<dbReference type="PROSITE" id="PS51257">
    <property type="entry name" value="PROKAR_LIPOPROTEIN"/>
    <property type="match status" value="1"/>
</dbReference>
<sequence length="398" mass="44327">MHYRYFFLSALLLILLAGCKEEKLGPLSEGGPVPAQVSELKAVPLHGGARISYKLPDDPALLYVKAEYDIRPGKTQQAIATYYNNYLTVEGFGDTAEHEIKLYSVSRGDVRSEPVSIKVKPLSPPVLDAYKSLRFQEDFGGITVNFKNEDSANIVISVLTKDSLGETVTADIYYTSLKEGQFSVRGFDAEKRWFGLCVRDRWDNRSDTIARELTPLYEEQLDKKKFKGLSLPDDASTFPSGPITNLWNDKVSGGQSSSNTWFRTVNGSGIPQQVTIDMGTAAKLSRYTMVQRGAFDENNLLYSAGDPKLWEIWGSNNPSPDGSYDGWVKLLDCESIKPSGSPIGQNTNDDIAKAQAGQEFTFPIDAPAVRYIRIKLLQTWGNADYMWMAELTFYGQPE</sequence>
<keyword evidence="5" id="KW-1185">Reference proteome</keyword>
<feature type="domain" description="DUF4959" evidence="1">
    <location>
        <begin position="17"/>
        <end position="121"/>
    </location>
</feature>
<feature type="domain" description="DUF5126" evidence="3">
    <location>
        <begin position="122"/>
        <end position="224"/>
    </location>
</feature>
<dbReference type="Pfam" id="PF16323">
    <property type="entry name" value="DUF4959"/>
    <property type="match status" value="1"/>
</dbReference>
<accession>A0ABP8FVG1</accession>
<dbReference type="InterPro" id="IPR032527">
    <property type="entry name" value="DUF4959"/>
</dbReference>
<protein>
    <submittedName>
        <fullName evidence="4">DUF4959 domain-containing protein</fullName>
    </submittedName>
</protein>
<feature type="domain" description="DUF5000" evidence="2">
    <location>
        <begin position="256"/>
        <end position="395"/>
    </location>
</feature>
<organism evidence="4 5">
    <name type="scientific">Compostibacter hankyongensis</name>
    <dbReference type="NCBI Taxonomy" id="1007089"/>
    <lineage>
        <taxon>Bacteria</taxon>
        <taxon>Pseudomonadati</taxon>
        <taxon>Bacteroidota</taxon>
        <taxon>Chitinophagia</taxon>
        <taxon>Chitinophagales</taxon>
        <taxon>Chitinophagaceae</taxon>
        <taxon>Compostibacter</taxon>
    </lineage>
</organism>
<comment type="caution">
    <text evidence="4">The sequence shown here is derived from an EMBL/GenBank/DDBJ whole genome shotgun (WGS) entry which is preliminary data.</text>
</comment>
<reference evidence="5" key="1">
    <citation type="journal article" date="2019" name="Int. J. Syst. Evol. Microbiol.">
        <title>The Global Catalogue of Microorganisms (GCM) 10K type strain sequencing project: providing services to taxonomists for standard genome sequencing and annotation.</title>
        <authorList>
            <consortium name="The Broad Institute Genomics Platform"/>
            <consortium name="The Broad Institute Genome Sequencing Center for Infectious Disease"/>
            <person name="Wu L."/>
            <person name="Ma J."/>
        </authorList>
    </citation>
    <scope>NUCLEOTIDE SEQUENCE [LARGE SCALE GENOMIC DNA]</scope>
    <source>
        <strain evidence="5">JCM 17664</strain>
    </source>
</reference>
<proteinExistence type="predicted"/>
<dbReference type="RefSeq" id="WP_344979016.1">
    <property type="nucleotide sequence ID" value="NZ_BAABFN010000005.1"/>
</dbReference>
<evidence type="ECO:0000313" key="4">
    <source>
        <dbReference type="EMBL" id="GAA4311806.1"/>
    </source>
</evidence>
<evidence type="ECO:0000313" key="5">
    <source>
        <dbReference type="Proteomes" id="UP001501207"/>
    </source>
</evidence>
<evidence type="ECO:0000259" key="2">
    <source>
        <dbReference type="Pfam" id="PF16391"/>
    </source>
</evidence>
<dbReference type="InterPro" id="IPR008979">
    <property type="entry name" value="Galactose-bd-like_sf"/>
</dbReference>
<dbReference type="Gene3D" id="2.60.120.260">
    <property type="entry name" value="Galactose-binding domain-like"/>
    <property type="match status" value="1"/>
</dbReference>
<dbReference type="Pfam" id="PF16391">
    <property type="entry name" value="DUF5000"/>
    <property type="match status" value="1"/>
</dbReference>
<gene>
    <name evidence="4" type="ORF">GCM10023143_21080</name>
</gene>
<evidence type="ECO:0000259" key="1">
    <source>
        <dbReference type="Pfam" id="PF16323"/>
    </source>
</evidence>
<dbReference type="InterPro" id="IPR033431">
    <property type="entry name" value="DUF5126"/>
</dbReference>
<dbReference type="Pfam" id="PF17166">
    <property type="entry name" value="DUF5126"/>
    <property type="match status" value="1"/>
</dbReference>